<evidence type="ECO:0000256" key="1">
    <source>
        <dbReference type="SAM" id="MobiDB-lite"/>
    </source>
</evidence>
<dbReference type="InterPro" id="IPR003615">
    <property type="entry name" value="HNH_nuc"/>
</dbReference>
<feature type="region of interest" description="Disordered" evidence="1">
    <location>
        <begin position="178"/>
        <end position="205"/>
    </location>
</feature>
<keyword evidence="3" id="KW-0378">Hydrolase</keyword>
<dbReference type="InterPro" id="IPR002711">
    <property type="entry name" value="HNH"/>
</dbReference>
<dbReference type="Gene3D" id="1.10.30.50">
    <property type="match status" value="1"/>
</dbReference>
<dbReference type="Pfam" id="PF01844">
    <property type="entry name" value="HNH"/>
    <property type="match status" value="1"/>
</dbReference>
<evidence type="ECO:0000259" key="2">
    <source>
        <dbReference type="SMART" id="SM00507"/>
    </source>
</evidence>
<gene>
    <name evidence="3" type="ORF">PSA7680_02623</name>
</gene>
<reference evidence="3 4" key="1">
    <citation type="submission" date="2017-03" db="EMBL/GenBank/DDBJ databases">
        <authorList>
            <person name="Afonso C.L."/>
            <person name="Miller P.J."/>
            <person name="Scott M.A."/>
            <person name="Spackman E."/>
            <person name="Goraichik I."/>
            <person name="Dimitrov K.M."/>
            <person name="Suarez D.L."/>
            <person name="Swayne D.E."/>
        </authorList>
    </citation>
    <scope>NUCLEOTIDE SEQUENCE [LARGE SCALE GENOMIC DNA]</scope>
    <source>
        <strain evidence="3 4">CECT 7680</strain>
    </source>
</reference>
<keyword evidence="3" id="KW-0540">Nuclease</keyword>
<dbReference type="Proteomes" id="UP000193409">
    <property type="component" value="Unassembled WGS sequence"/>
</dbReference>
<dbReference type="GO" id="GO:0004519">
    <property type="term" value="F:endonuclease activity"/>
    <property type="evidence" value="ECO:0007669"/>
    <property type="project" value="UniProtKB-KW"/>
</dbReference>
<dbReference type="GO" id="GO:0003676">
    <property type="term" value="F:nucleic acid binding"/>
    <property type="evidence" value="ECO:0007669"/>
    <property type="project" value="InterPro"/>
</dbReference>
<protein>
    <submittedName>
        <fullName evidence="3">HNH endonuclease</fullName>
    </submittedName>
</protein>
<keyword evidence="3" id="KW-0255">Endonuclease</keyword>
<feature type="domain" description="HNH nuclease" evidence="2">
    <location>
        <begin position="214"/>
        <end position="273"/>
    </location>
</feature>
<keyword evidence="4" id="KW-1185">Reference proteome</keyword>
<feature type="compositionally biased region" description="Basic and acidic residues" evidence="1">
    <location>
        <begin position="184"/>
        <end position="200"/>
    </location>
</feature>
<accession>A0A1Y5SXG9</accession>
<sequence length="304" mass="33993">MLNPIDDMGRELDAKFTLEKLPDGFALTVESRGGSDQGPNPSRNKNYIDGMLLHLKRMAAHDMRLDEIQVASAQALRLPESERVVWPEGYPRPLRLAEVSEFNELRLAIGRQSAAFQNTSNSTGNNSKRMKLIVRSPEAAALPMDQLEGIFTGRNGGSVWTEAPTSDEEELYKRVANARRKTRRLSEKGKTPPEGQKDVTRASISSERFVRDPNVIAWVLEQAAGSCEVCGDKAPFQRDDGEPYLEVHHVRPLSEGGPDTVDNAVACCPNCHRHLHHGSERDNLRQSLLERLSRLKDWPQKPIA</sequence>
<dbReference type="EMBL" id="FWFQ01000019">
    <property type="protein sequence ID" value="SLN50794.1"/>
    <property type="molecule type" value="Genomic_DNA"/>
</dbReference>
<dbReference type="GO" id="GO:0008270">
    <property type="term" value="F:zinc ion binding"/>
    <property type="evidence" value="ECO:0007669"/>
    <property type="project" value="InterPro"/>
</dbReference>
<dbReference type="SMART" id="SM00507">
    <property type="entry name" value="HNHc"/>
    <property type="match status" value="1"/>
</dbReference>
<dbReference type="RefSeq" id="WP_085869170.1">
    <property type="nucleotide sequence ID" value="NZ_FWFQ01000019.1"/>
</dbReference>
<organism evidence="3 4">
    <name type="scientific">Pseudoruegeria aquimaris</name>
    <dbReference type="NCBI Taxonomy" id="393663"/>
    <lineage>
        <taxon>Bacteria</taxon>
        <taxon>Pseudomonadati</taxon>
        <taxon>Pseudomonadota</taxon>
        <taxon>Alphaproteobacteria</taxon>
        <taxon>Rhodobacterales</taxon>
        <taxon>Roseobacteraceae</taxon>
        <taxon>Pseudoruegeria</taxon>
    </lineage>
</organism>
<evidence type="ECO:0000313" key="4">
    <source>
        <dbReference type="Proteomes" id="UP000193409"/>
    </source>
</evidence>
<proteinExistence type="predicted"/>
<evidence type="ECO:0000313" key="3">
    <source>
        <dbReference type="EMBL" id="SLN50794.1"/>
    </source>
</evidence>
<dbReference type="AlphaFoldDB" id="A0A1Y5SXG9"/>
<dbReference type="CDD" id="cd00085">
    <property type="entry name" value="HNHc"/>
    <property type="match status" value="1"/>
</dbReference>
<name>A0A1Y5SXG9_9RHOB</name>